<feature type="compositionally biased region" description="Basic and acidic residues" evidence="13">
    <location>
        <begin position="44"/>
        <end position="56"/>
    </location>
</feature>
<dbReference type="InterPro" id="IPR009012">
    <property type="entry name" value="GrpE_head"/>
</dbReference>
<proteinExistence type="inferred from homology"/>
<evidence type="ECO:0000256" key="1">
    <source>
        <dbReference type="ARBA" id="ARBA00004496"/>
    </source>
</evidence>
<evidence type="ECO:0000256" key="5">
    <source>
        <dbReference type="ARBA" id="ARBA00023016"/>
    </source>
</evidence>
<accession>A0A9D1KXC0</accession>
<dbReference type="GO" id="GO:0051087">
    <property type="term" value="F:protein-folding chaperone binding"/>
    <property type="evidence" value="ECO:0007669"/>
    <property type="project" value="InterPro"/>
</dbReference>
<comment type="subunit">
    <text evidence="3 10">Homodimer.</text>
</comment>
<comment type="similarity">
    <text evidence="2 10 12">Belongs to the GrpE family.</text>
</comment>
<sequence>MKENLKPEDTVEEITIEDGDLEEDTVSETGTQEDKDETPEDSGENEKAPDGDDKGKGQKKKSFFKKDKKDKKDEKIAELTDRIMRQMAEFDNYRKRTEKEKEQMYAIGAGDVIEKLLPVIDNFERGLAAMSDEEKESSFAQGIAMIYKQLMTVLEGLGVQPIEALGKEFDPNFHNAVMQQPSDEYESGVVMQELQKGYIYREKVIRHSMVMVAE</sequence>
<evidence type="ECO:0000256" key="6">
    <source>
        <dbReference type="ARBA" id="ARBA00023186"/>
    </source>
</evidence>
<evidence type="ECO:0000256" key="10">
    <source>
        <dbReference type="HAMAP-Rule" id="MF_01151"/>
    </source>
</evidence>
<keyword evidence="4 10" id="KW-0963">Cytoplasm</keyword>
<evidence type="ECO:0000256" key="3">
    <source>
        <dbReference type="ARBA" id="ARBA00011738"/>
    </source>
</evidence>
<keyword evidence="5 10" id="KW-0346">Stress response</keyword>
<reference evidence="14" key="1">
    <citation type="submission" date="2020-10" db="EMBL/GenBank/DDBJ databases">
        <authorList>
            <person name="Gilroy R."/>
        </authorList>
    </citation>
    <scope>NUCLEOTIDE SEQUENCE</scope>
    <source>
        <strain evidence="14">CHK187-14744</strain>
    </source>
</reference>
<dbReference type="PANTHER" id="PTHR21237">
    <property type="entry name" value="GRPE PROTEIN"/>
    <property type="match status" value="1"/>
</dbReference>
<dbReference type="PRINTS" id="PR00773">
    <property type="entry name" value="GRPEPROTEIN"/>
</dbReference>
<evidence type="ECO:0000256" key="8">
    <source>
        <dbReference type="ARBA" id="ARBA00072274"/>
    </source>
</evidence>
<dbReference type="SUPFAM" id="SSF58014">
    <property type="entry name" value="Coiled-coil domain of nucleotide exchange factor GrpE"/>
    <property type="match status" value="1"/>
</dbReference>
<dbReference type="InterPro" id="IPR000740">
    <property type="entry name" value="GrpE"/>
</dbReference>
<organism evidence="14 15">
    <name type="scientific">Candidatus Onthocola gallistercoris</name>
    <dbReference type="NCBI Taxonomy" id="2840876"/>
    <lineage>
        <taxon>Bacteria</taxon>
        <taxon>Bacillati</taxon>
        <taxon>Bacillota</taxon>
        <taxon>Bacilli</taxon>
        <taxon>Candidatus Onthocola</taxon>
    </lineage>
</organism>
<comment type="subcellular location">
    <subcellularLocation>
        <location evidence="1 10">Cytoplasm</location>
    </subcellularLocation>
</comment>
<evidence type="ECO:0000313" key="14">
    <source>
        <dbReference type="EMBL" id="HIU02674.1"/>
    </source>
</evidence>
<evidence type="ECO:0000256" key="13">
    <source>
        <dbReference type="SAM" id="MobiDB-lite"/>
    </source>
</evidence>
<keyword evidence="6 10" id="KW-0143">Chaperone</keyword>
<feature type="region of interest" description="Disordered" evidence="13">
    <location>
        <begin position="1"/>
        <end position="72"/>
    </location>
</feature>
<dbReference type="FunFam" id="2.30.22.10:FF:000001">
    <property type="entry name" value="Protein GrpE"/>
    <property type="match status" value="1"/>
</dbReference>
<evidence type="ECO:0000256" key="12">
    <source>
        <dbReference type="RuleBase" id="RU004478"/>
    </source>
</evidence>
<evidence type="ECO:0000313" key="15">
    <source>
        <dbReference type="Proteomes" id="UP000824164"/>
    </source>
</evidence>
<evidence type="ECO:0000256" key="2">
    <source>
        <dbReference type="ARBA" id="ARBA00009054"/>
    </source>
</evidence>
<evidence type="ECO:0000256" key="9">
    <source>
        <dbReference type="ARBA" id="ARBA00076414"/>
    </source>
</evidence>
<dbReference type="Proteomes" id="UP000824164">
    <property type="component" value="Unassembled WGS sequence"/>
</dbReference>
<dbReference type="Pfam" id="PF01025">
    <property type="entry name" value="GrpE"/>
    <property type="match status" value="1"/>
</dbReference>
<dbReference type="GO" id="GO:0006457">
    <property type="term" value="P:protein folding"/>
    <property type="evidence" value="ECO:0007669"/>
    <property type="project" value="InterPro"/>
</dbReference>
<feature type="compositionally biased region" description="Acidic residues" evidence="13">
    <location>
        <begin position="10"/>
        <end position="26"/>
    </location>
</feature>
<dbReference type="InterPro" id="IPR013805">
    <property type="entry name" value="GrpE_CC"/>
</dbReference>
<protein>
    <recommendedName>
        <fullName evidence="8 10">Protein GrpE</fullName>
    </recommendedName>
    <alternativeName>
        <fullName evidence="9 10">HSP-70 cofactor</fullName>
    </alternativeName>
</protein>
<dbReference type="NCBIfam" id="NF010738">
    <property type="entry name" value="PRK14140.1"/>
    <property type="match status" value="1"/>
</dbReference>
<evidence type="ECO:0000256" key="11">
    <source>
        <dbReference type="RuleBase" id="RU000639"/>
    </source>
</evidence>
<dbReference type="HAMAP" id="MF_01151">
    <property type="entry name" value="GrpE"/>
    <property type="match status" value="1"/>
</dbReference>
<name>A0A9D1KXC0_9FIRM</name>
<dbReference type="GO" id="GO:0005737">
    <property type="term" value="C:cytoplasm"/>
    <property type="evidence" value="ECO:0007669"/>
    <property type="project" value="UniProtKB-SubCell"/>
</dbReference>
<feature type="compositionally biased region" description="Acidic residues" evidence="13">
    <location>
        <begin position="34"/>
        <end position="43"/>
    </location>
</feature>
<dbReference type="AlphaFoldDB" id="A0A9D1KXC0"/>
<comment type="function">
    <text evidence="7 10 11">Participates actively in the response to hyperosmotic and heat shock by preventing the aggregation of stress-denatured proteins, in association with DnaK and GrpE. It is the nucleotide exchange factor for DnaK and may function as a thermosensor. Unfolded proteins bind initially to DnaJ; upon interaction with the DnaJ-bound protein, DnaK hydrolyzes its bound ATP, resulting in the formation of a stable complex. GrpE releases ADP from DnaK; ATP binding to DnaK triggers the release of the substrate protein, thus completing the reaction cycle. Several rounds of ATP-dependent interactions between DnaJ, DnaK and GrpE are required for fully efficient folding.</text>
</comment>
<dbReference type="Gene3D" id="3.90.20.20">
    <property type="match status" value="1"/>
</dbReference>
<dbReference type="Gene3D" id="2.30.22.10">
    <property type="entry name" value="Head domain of nucleotide exchange factor GrpE"/>
    <property type="match status" value="1"/>
</dbReference>
<evidence type="ECO:0000256" key="7">
    <source>
        <dbReference type="ARBA" id="ARBA00053401"/>
    </source>
</evidence>
<dbReference type="PROSITE" id="PS01071">
    <property type="entry name" value="GRPE"/>
    <property type="match status" value="1"/>
</dbReference>
<evidence type="ECO:0000256" key="4">
    <source>
        <dbReference type="ARBA" id="ARBA00022490"/>
    </source>
</evidence>
<reference evidence="14" key="2">
    <citation type="journal article" date="2021" name="PeerJ">
        <title>Extensive microbial diversity within the chicken gut microbiome revealed by metagenomics and culture.</title>
        <authorList>
            <person name="Gilroy R."/>
            <person name="Ravi A."/>
            <person name="Getino M."/>
            <person name="Pursley I."/>
            <person name="Horton D.L."/>
            <person name="Alikhan N.F."/>
            <person name="Baker D."/>
            <person name="Gharbi K."/>
            <person name="Hall N."/>
            <person name="Watson M."/>
            <person name="Adriaenssens E.M."/>
            <person name="Foster-Nyarko E."/>
            <person name="Jarju S."/>
            <person name="Secka A."/>
            <person name="Antonio M."/>
            <person name="Oren A."/>
            <person name="Chaudhuri R.R."/>
            <person name="La Ragione R."/>
            <person name="Hildebrand F."/>
            <person name="Pallen M.J."/>
        </authorList>
    </citation>
    <scope>NUCLEOTIDE SEQUENCE</scope>
    <source>
        <strain evidence="14">CHK187-14744</strain>
    </source>
</reference>
<dbReference type="SUPFAM" id="SSF51064">
    <property type="entry name" value="Head domain of nucleotide exchange factor GrpE"/>
    <property type="match status" value="1"/>
</dbReference>
<dbReference type="EMBL" id="DVLT01000037">
    <property type="protein sequence ID" value="HIU02674.1"/>
    <property type="molecule type" value="Genomic_DNA"/>
</dbReference>
<dbReference type="PANTHER" id="PTHR21237:SF23">
    <property type="entry name" value="GRPE PROTEIN HOMOLOG, MITOCHONDRIAL"/>
    <property type="match status" value="1"/>
</dbReference>
<gene>
    <name evidence="10 14" type="primary">grpE</name>
    <name evidence="14" type="ORF">IAB63_05425</name>
</gene>
<dbReference type="GO" id="GO:0042803">
    <property type="term" value="F:protein homodimerization activity"/>
    <property type="evidence" value="ECO:0007669"/>
    <property type="project" value="InterPro"/>
</dbReference>
<dbReference type="CDD" id="cd00446">
    <property type="entry name" value="GrpE"/>
    <property type="match status" value="1"/>
</dbReference>
<dbReference type="GO" id="GO:0051082">
    <property type="term" value="F:unfolded protein binding"/>
    <property type="evidence" value="ECO:0007669"/>
    <property type="project" value="TreeGrafter"/>
</dbReference>
<dbReference type="GO" id="GO:0000774">
    <property type="term" value="F:adenyl-nucleotide exchange factor activity"/>
    <property type="evidence" value="ECO:0007669"/>
    <property type="project" value="InterPro"/>
</dbReference>
<comment type="caution">
    <text evidence="14">The sequence shown here is derived from an EMBL/GenBank/DDBJ whole genome shotgun (WGS) entry which is preliminary data.</text>
</comment>